<proteinExistence type="predicted"/>
<sequence length="229" mass="24342">MLTTVFRVFSNFSKKIENCLGNSHSPKSITAEPTLPSHAATSTLTLPRLTAADLGGDFACLVAPVATVTGDTALADAARDTASSVKEVDCPVSPPTTATTITTPAESTADITDTLQSLGAKLVAGRKQLDQAQVGFEAIIKAFGQATRTPVALPPPSAQCLHTEATRRLARVPSSSSLYLPHDITPSELSRTLVTFYAKVKAHEVDLRRKQVQQAMLEVEYAEALLTHM</sequence>
<dbReference type="Proteomes" id="UP001150569">
    <property type="component" value="Unassembled WGS sequence"/>
</dbReference>
<reference evidence="1" key="1">
    <citation type="submission" date="2022-07" db="EMBL/GenBank/DDBJ databases">
        <title>Phylogenomic reconstructions and comparative analyses of Kickxellomycotina fungi.</title>
        <authorList>
            <person name="Reynolds N.K."/>
            <person name="Stajich J.E."/>
            <person name="Barry K."/>
            <person name="Grigoriev I.V."/>
            <person name="Crous P."/>
            <person name="Smith M.E."/>
        </authorList>
    </citation>
    <scope>NUCLEOTIDE SEQUENCE</scope>
    <source>
        <strain evidence="1">RSA 861</strain>
    </source>
</reference>
<comment type="caution">
    <text evidence="1">The sequence shown here is derived from an EMBL/GenBank/DDBJ whole genome shotgun (WGS) entry which is preliminary data.</text>
</comment>
<protein>
    <submittedName>
        <fullName evidence="1">Uncharacterized protein</fullName>
    </submittedName>
</protein>
<keyword evidence="2" id="KW-1185">Reference proteome</keyword>
<evidence type="ECO:0000313" key="2">
    <source>
        <dbReference type="Proteomes" id="UP001150569"/>
    </source>
</evidence>
<organism evidence="1 2">
    <name type="scientific">Tieghemiomyces parasiticus</name>
    <dbReference type="NCBI Taxonomy" id="78921"/>
    <lineage>
        <taxon>Eukaryota</taxon>
        <taxon>Fungi</taxon>
        <taxon>Fungi incertae sedis</taxon>
        <taxon>Zoopagomycota</taxon>
        <taxon>Kickxellomycotina</taxon>
        <taxon>Dimargaritomycetes</taxon>
        <taxon>Dimargaritales</taxon>
        <taxon>Dimargaritaceae</taxon>
        <taxon>Tieghemiomyces</taxon>
    </lineage>
</organism>
<accession>A0A9W8ABH9</accession>
<dbReference type="AlphaFoldDB" id="A0A9W8ABH9"/>
<evidence type="ECO:0000313" key="1">
    <source>
        <dbReference type="EMBL" id="KAJ1923888.1"/>
    </source>
</evidence>
<name>A0A9W8ABH9_9FUNG</name>
<gene>
    <name evidence="1" type="ORF">IWQ60_005582</name>
</gene>
<dbReference type="EMBL" id="JANBPT010000306">
    <property type="protein sequence ID" value="KAJ1923888.1"/>
    <property type="molecule type" value="Genomic_DNA"/>
</dbReference>